<name>A0AAF0UQZ7_SOLVR</name>
<dbReference type="EMBL" id="CP133621">
    <property type="protein sequence ID" value="WMV49851.1"/>
    <property type="molecule type" value="Genomic_DNA"/>
</dbReference>
<evidence type="ECO:0000313" key="3">
    <source>
        <dbReference type="Proteomes" id="UP001234989"/>
    </source>
</evidence>
<dbReference type="InterPro" id="IPR000477">
    <property type="entry name" value="RT_dom"/>
</dbReference>
<proteinExistence type="predicted"/>
<dbReference type="Proteomes" id="UP001234989">
    <property type="component" value="Chromosome 10"/>
</dbReference>
<dbReference type="InterPro" id="IPR043128">
    <property type="entry name" value="Rev_trsase/Diguanyl_cyclase"/>
</dbReference>
<organism evidence="2 3">
    <name type="scientific">Solanum verrucosum</name>
    <dbReference type="NCBI Taxonomy" id="315347"/>
    <lineage>
        <taxon>Eukaryota</taxon>
        <taxon>Viridiplantae</taxon>
        <taxon>Streptophyta</taxon>
        <taxon>Embryophyta</taxon>
        <taxon>Tracheophyta</taxon>
        <taxon>Spermatophyta</taxon>
        <taxon>Magnoliopsida</taxon>
        <taxon>eudicotyledons</taxon>
        <taxon>Gunneridae</taxon>
        <taxon>Pentapetalae</taxon>
        <taxon>asterids</taxon>
        <taxon>lamiids</taxon>
        <taxon>Solanales</taxon>
        <taxon>Solanaceae</taxon>
        <taxon>Solanoideae</taxon>
        <taxon>Solaneae</taxon>
        <taxon>Solanum</taxon>
    </lineage>
</organism>
<gene>
    <name evidence="2" type="ORF">MTR67_043236</name>
</gene>
<accession>A0AAF0UQZ7</accession>
<dbReference type="CDD" id="cd01647">
    <property type="entry name" value="RT_LTR"/>
    <property type="match status" value="1"/>
</dbReference>
<dbReference type="AlphaFoldDB" id="A0AAF0UQZ7"/>
<sequence length="152" mass="17603">MVASGSYPSKVRSFIRAQRLVDGRDIDFAIELERGTEPISIPSYYMAPIELKELKDQLHDLLMKNKYPLSRIDDLFYQLQGASLFSKIDLRFDYHQLKITASYIPKTSLMTHYGNYEFLVMSFGLTNAPTSFMEFMNGVFRPLFGFFCDSVH</sequence>
<protein>
    <recommendedName>
        <fullName evidence="1">Reverse transcriptase domain-containing protein</fullName>
    </recommendedName>
</protein>
<keyword evidence="3" id="KW-1185">Reference proteome</keyword>
<reference evidence="2" key="1">
    <citation type="submission" date="2023-08" db="EMBL/GenBank/DDBJ databases">
        <title>A de novo genome assembly of Solanum verrucosum Schlechtendal, a Mexican diploid species geographically isolated from the other diploid A-genome species in potato relatives.</title>
        <authorList>
            <person name="Hosaka K."/>
        </authorList>
    </citation>
    <scope>NUCLEOTIDE SEQUENCE</scope>
    <source>
        <tissue evidence="2">Young leaves</tissue>
    </source>
</reference>
<dbReference type="Pfam" id="PF00078">
    <property type="entry name" value="RVT_1"/>
    <property type="match status" value="1"/>
</dbReference>
<dbReference type="Gene3D" id="3.30.70.270">
    <property type="match status" value="1"/>
</dbReference>
<feature type="domain" description="Reverse transcriptase" evidence="1">
    <location>
        <begin position="53"/>
        <end position="143"/>
    </location>
</feature>
<evidence type="ECO:0000313" key="2">
    <source>
        <dbReference type="EMBL" id="WMV49851.1"/>
    </source>
</evidence>
<evidence type="ECO:0000259" key="1">
    <source>
        <dbReference type="Pfam" id="PF00078"/>
    </source>
</evidence>
<dbReference type="SUPFAM" id="SSF56672">
    <property type="entry name" value="DNA/RNA polymerases"/>
    <property type="match status" value="1"/>
</dbReference>
<dbReference type="Gene3D" id="3.10.10.10">
    <property type="entry name" value="HIV Type 1 Reverse Transcriptase, subunit A, domain 1"/>
    <property type="match status" value="1"/>
</dbReference>
<dbReference type="InterPro" id="IPR053134">
    <property type="entry name" value="RNA-dir_DNA_polymerase"/>
</dbReference>
<dbReference type="PANTHER" id="PTHR24559">
    <property type="entry name" value="TRANSPOSON TY3-I GAG-POL POLYPROTEIN"/>
    <property type="match status" value="1"/>
</dbReference>
<dbReference type="InterPro" id="IPR043502">
    <property type="entry name" value="DNA/RNA_pol_sf"/>
</dbReference>
<dbReference type="PANTHER" id="PTHR24559:SF444">
    <property type="entry name" value="REVERSE TRANSCRIPTASE DOMAIN-CONTAINING PROTEIN"/>
    <property type="match status" value="1"/>
</dbReference>